<dbReference type="SUPFAM" id="SSF101386">
    <property type="entry name" value="all-alpha NTP pyrophosphatases"/>
    <property type="match status" value="1"/>
</dbReference>
<dbReference type="EMBL" id="BK015875">
    <property type="protein sequence ID" value="DAD71005.1"/>
    <property type="molecule type" value="Genomic_DNA"/>
</dbReference>
<accession>A0A8S5LLQ4</accession>
<name>A0A8S5LLQ4_9CAUD</name>
<sequence>MSEVNHPSHYNIPGRKECIEEMLDKFGTEKLQAFCELNAYKYRYRHTLKNGDQDLEKAKWYELKNSMLKSSSDTVRIAEFFGIKTQINQLIEEMSELTQALCKRNRGIKSNIVEELADVRLVLNQMIYLMDCEEEVQQVEKSKIERTKRDYDI</sequence>
<dbReference type="InterPro" id="IPR021739">
    <property type="entry name" value="SaV-like"/>
</dbReference>
<protein>
    <submittedName>
        <fullName evidence="1">Nucleoside triphosphate pyrophosphohydrolase</fullName>
    </submittedName>
</protein>
<proteinExistence type="predicted"/>
<organism evidence="1">
    <name type="scientific">Siphoviridae sp. ct5d86</name>
    <dbReference type="NCBI Taxonomy" id="2827561"/>
    <lineage>
        <taxon>Viruses</taxon>
        <taxon>Duplodnaviria</taxon>
        <taxon>Heunggongvirae</taxon>
        <taxon>Uroviricota</taxon>
        <taxon>Caudoviricetes</taxon>
    </lineage>
</organism>
<reference evidence="1" key="1">
    <citation type="journal article" date="2021" name="Proc. Natl. Acad. Sci. U.S.A.">
        <title>A Catalog of Tens of Thousands of Viruses from Human Metagenomes Reveals Hidden Associations with Chronic Diseases.</title>
        <authorList>
            <person name="Tisza M.J."/>
            <person name="Buck C.B."/>
        </authorList>
    </citation>
    <scope>NUCLEOTIDE SEQUENCE</scope>
    <source>
        <strain evidence="1">Ct5d86</strain>
    </source>
</reference>
<dbReference type="CDD" id="cd11539">
    <property type="entry name" value="NTP-PPase_u2"/>
    <property type="match status" value="1"/>
</dbReference>
<dbReference type="Gene3D" id="1.10.287.1080">
    <property type="entry name" value="MazG-like"/>
    <property type="match status" value="1"/>
</dbReference>
<dbReference type="Pfam" id="PF11753">
    <property type="entry name" value="DUF3310"/>
    <property type="match status" value="1"/>
</dbReference>
<evidence type="ECO:0000313" key="1">
    <source>
        <dbReference type="EMBL" id="DAD71005.1"/>
    </source>
</evidence>